<reference evidence="8" key="1">
    <citation type="journal article" date="2019" name="Toxins">
        <title>Detection of Abrin-Like and Prepropulchellin-Like Toxin Genes and Transcripts Using Whole Genome Sequencing and Full-Length Transcript Sequencing of Abrus precatorius.</title>
        <authorList>
            <person name="Hovde B.T."/>
            <person name="Daligault H.E."/>
            <person name="Hanschen E.R."/>
            <person name="Kunde Y.A."/>
            <person name="Johnson M.B."/>
            <person name="Starkenburg S.R."/>
            <person name="Johnson S.L."/>
        </authorList>
    </citation>
    <scope>NUCLEOTIDE SEQUENCE [LARGE SCALE GENOMIC DNA]</scope>
</reference>
<reference evidence="9" key="2">
    <citation type="submission" date="2025-08" db="UniProtKB">
        <authorList>
            <consortium name="RefSeq"/>
        </authorList>
    </citation>
    <scope>IDENTIFICATION</scope>
    <source>
        <tissue evidence="9">Young leaves</tissue>
    </source>
</reference>
<dbReference type="InterPro" id="IPR010666">
    <property type="entry name" value="Znf_GRF"/>
</dbReference>
<protein>
    <submittedName>
        <fullName evidence="9">Uncharacterized protein LOC113866632</fullName>
    </submittedName>
</protein>
<proteinExistence type="predicted"/>
<keyword evidence="6" id="KW-1133">Transmembrane helix</keyword>
<feature type="coiled-coil region" evidence="5">
    <location>
        <begin position="73"/>
        <end position="103"/>
    </location>
</feature>
<dbReference type="OrthoDB" id="1749523at2759"/>
<evidence type="ECO:0000256" key="3">
    <source>
        <dbReference type="ARBA" id="ARBA00022833"/>
    </source>
</evidence>
<organism evidence="8 9">
    <name type="scientific">Abrus precatorius</name>
    <name type="common">Indian licorice</name>
    <name type="synonym">Glycine abrus</name>
    <dbReference type="NCBI Taxonomy" id="3816"/>
    <lineage>
        <taxon>Eukaryota</taxon>
        <taxon>Viridiplantae</taxon>
        <taxon>Streptophyta</taxon>
        <taxon>Embryophyta</taxon>
        <taxon>Tracheophyta</taxon>
        <taxon>Spermatophyta</taxon>
        <taxon>Magnoliopsida</taxon>
        <taxon>eudicotyledons</taxon>
        <taxon>Gunneridae</taxon>
        <taxon>Pentapetalae</taxon>
        <taxon>rosids</taxon>
        <taxon>fabids</taxon>
        <taxon>Fabales</taxon>
        <taxon>Fabaceae</taxon>
        <taxon>Papilionoideae</taxon>
        <taxon>50 kb inversion clade</taxon>
        <taxon>NPAAA clade</taxon>
        <taxon>indigoferoid/millettioid clade</taxon>
        <taxon>Abreae</taxon>
        <taxon>Abrus</taxon>
    </lineage>
</organism>
<dbReference type="Pfam" id="PF06839">
    <property type="entry name" value="Zn_ribbon_GRF"/>
    <property type="match status" value="1"/>
</dbReference>
<evidence type="ECO:0000256" key="1">
    <source>
        <dbReference type="ARBA" id="ARBA00022723"/>
    </source>
</evidence>
<dbReference type="GO" id="GO:0008270">
    <property type="term" value="F:zinc ion binding"/>
    <property type="evidence" value="ECO:0007669"/>
    <property type="project" value="UniProtKB-KW"/>
</dbReference>
<evidence type="ECO:0000256" key="6">
    <source>
        <dbReference type="SAM" id="Phobius"/>
    </source>
</evidence>
<keyword evidence="2 4" id="KW-0863">Zinc-finger</keyword>
<evidence type="ECO:0000259" key="7">
    <source>
        <dbReference type="PROSITE" id="PS51999"/>
    </source>
</evidence>
<keyword evidence="6" id="KW-0472">Membrane</keyword>
<dbReference type="AlphaFoldDB" id="A0A8B8LPB2"/>
<gene>
    <name evidence="9" type="primary">LOC113866632</name>
</gene>
<dbReference type="KEGG" id="aprc:113866632"/>
<feature type="transmembrane region" description="Helical" evidence="6">
    <location>
        <begin position="106"/>
        <end position="131"/>
    </location>
</feature>
<evidence type="ECO:0000313" key="8">
    <source>
        <dbReference type="Proteomes" id="UP000694853"/>
    </source>
</evidence>
<keyword evidence="6" id="KW-0812">Transmembrane</keyword>
<feature type="domain" description="GRF-type" evidence="7">
    <location>
        <begin position="19"/>
        <end position="61"/>
    </location>
</feature>
<dbReference type="PANTHER" id="PTHR33248">
    <property type="entry name" value="ZINC ION-BINDING PROTEIN"/>
    <property type="match status" value="1"/>
</dbReference>
<dbReference type="GeneID" id="113866632"/>
<dbReference type="RefSeq" id="XP_027357248.1">
    <property type="nucleotide sequence ID" value="XM_027501447.1"/>
</dbReference>
<dbReference type="Proteomes" id="UP000694853">
    <property type="component" value="Unplaced"/>
</dbReference>
<dbReference type="PROSITE" id="PS51999">
    <property type="entry name" value="ZF_GRF"/>
    <property type="match status" value="1"/>
</dbReference>
<name>A0A8B8LPB2_ABRPR</name>
<keyword evidence="3" id="KW-0862">Zinc</keyword>
<keyword evidence="8" id="KW-1185">Reference proteome</keyword>
<keyword evidence="1" id="KW-0479">Metal-binding</keyword>
<evidence type="ECO:0000256" key="4">
    <source>
        <dbReference type="PROSITE-ProRule" id="PRU01343"/>
    </source>
</evidence>
<keyword evidence="5" id="KW-0175">Coiled coil</keyword>
<evidence type="ECO:0000256" key="5">
    <source>
        <dbReference type="SAM" id="Coils"/>
    </source>
</evidence>
<evidence type="ECO:0000256" key="2">
    <source>
        <dbReference type="ARBA" id="ARBA00022771"/>
    </source>
</evidence>
<accession>A0A8B8LPB2</accession>
<sequence>MSTSWSSAAPPNPTEGPVCYCGLVCPMIRAKTTNNFGRAYYGCPRWREPNGCTFFRWVDSSSESSEVSRFSGLQRLDELKQKLEAALEREKHVNAEVEIIRKERKILCFIMVVSWVFGAFVFMFTLVYSGLHCRSFP</sequence>
<evidence type="ECO:0000313" key="9">
    <source>
        <dbReference type="RefSeq" id="XP_027357248.1"/>
    </source>
</evidence>